<dbReference type="Pfam" id="PF25164">
    <property type="entry name" value="CoiA_N"/>
    <property type="match status" value="1"/>
</dbReference>
<organism evidence="4 5">
    <name type="scientific">Deinococcus aquaticus</name>
    <dbReference type="NCBI Taxonomy" id="328692"/>
    <lineage>
        <taxon>Bacteria</taxon>
        <taxon>Thermotogati</taxon>
        <taxon>Deinococcota</taxon>
        <taxon>Deinococci</taxon>
        <taxon>Deinococcales</taxon>
        <taxon>Deinococcaceae</taxon>
        <taxon>Deinococcus</taxon>
    </lineage>
</organism>
<evidence type="ECO:0000256" key="2">
    <source>
        <dbReference type="SAM" id="MobiDB-lite"/>
    </source>
</evidence>
<name>A0ABY7V6K7_9DEIO</name>
<feature type="region of interest" description="Disordered" evidence="2">
    <location>
        <begin position="419"/>
        <end position="438"/>
    </location>
</feature>
<evidence type="ECO:0000313" key="5">
    <source>
        <dbReference type="Proteomes" id="UP001217044"/>
    </source>
</evidence>
<dbReference type="RefSeq" id="WP_273991492.1">
    <property type="nucleotide sequence ID" value="NZ_JBHSWR010000003.1"/>
</dbReference>
<reference evidence="4 5" key="1">
    <citation type="submission" date="2022-12" db="EMBL/GenBank/DDBJ databases">
        <title>Genome Sequence of Deinococcus aquaticus Type Strain PB314.</title>
        <authorList>
            <person name="Albert C."/>
            <person name="Hill J."/>
            <person name="Boren L."/>
            <person name="Scholz-Ng S."/>
            <person name="Fatema N."/>
            <person name="Grosso R."/>
            <person name="Soboslay E."/>
            <person name="Tuohy J."/>
        </authorList>
    </citation>
    <scope>NUCLEOTIDE SEQUENCE [LARGE SCALE GENOMIC DNA]</scope>
    <source>
        <strain evidence="4 5">PB-314</strain>
        <plasmid evidence="4 5">pDATS02</plasmid>
    </source>
</reference>
<sequence length="438" mass="50149">MGRGAFFCLECHEPVSHRREHLRQGRTVVAHFSHQSGSSCVGESVLHIAAKMRLLEALTLRERPFMIRRVCQRLACEVTQDEPWELPPFEIAEAERVLGTYRLDVAALNEGVVSVGFEVYVSHRVDTVKAANLTVPWLELQADATARDPYVLQPVVDSLLTGDEEADIRESLRVTRMQLAQRLKERIALACTLDVRVNGYAVPGRLINKLFRSRQEGISFLSPWWCPECAAKREQQAQAALLAEQNRIIAVREQAERAAREEEERLRQREVHLAEQRSVFGPWLSEPFPTWYAADLEQHAPVLRAVCQYLHQYWPGAGQRISEWAGETLIARRCWKCQQPIICLDSRGYIENFRVFYPMVEYFKPQDARRGYFISKCLACRQRQRLQDIREGKHVVLRDDMLPRWVAAFGGLARAAVRPDRQTTSGGSPKGIEVGHLN</sequence>
<protein>
    <submittedName>
        <fullName evidence="4">Competence protein CoiA family protein</fullName>
    </submittedName>
</protein>
<dbReference type="InterPro" id="IPR057253">
    <property type="entry name" value="CoiA-like_N"/>
</dbReference>
<gene>
    <name evidence="4" type="ORF">M8445_17135</name>
</gene>
<evidence type="ECO:0000259" key="3">
    <source>
        <dbReference type="Pfam" id="PF25164"/>
    </source>
</evidence>
<geneLocation type="plasmid" evidence="4 5">
    <name>pDATS02</name>
</geneLocation>
<feature type="coiled-coil region" evidence="1">
    <location>
        <begin position="241"/>
        <end position="272"/>
    </location>
</feature>
<accession>A0ABY7V6K7</accession>
<keyword evidence="1" id="KW-0175">Coiled coil</keyword>
<dbReference type="Proteomes" id="UP001217044">
    <property type="component" value="Plasmid pDATS02"/>
</dbReference>
<proteinExistence type="predicted"/>
<keyword evidence="5" id="KW-1185">Reference proteome</keyword>
<keyword evidence="4" id="KW-0614">Plasmid</keyword>
<feature type="domain" description="Competence protein CoiA-like N-terminal" evidence="3">
    <location>
        <begin position="4"/>
        <end position="40"/>
    </location>
</feature>
<evidence type="ECO:0000313" key="4">
    <source>
        <dbReference type="EMBL" id="WDA60745.1"/>
    </source>
</evidence>
<evidence type="ECO:0000256" key="1">
    <source>
        <dbReference type="SAM" id="Coils"/>
    </source>
</evidence>
<dbReference type="EMBL" id="CP115167">
    <property type="protein sequence ID" value="WDA60745.1"/>
    <property type="molecule type" value="Genomic_DNA"/>
</dbReference>